<dbReference type="EC" id="3.5.4.9" evidence="1"/>
<dbReference type="InterPro" id="IPR036291">
    <property type="entry name" value="NAD(P)-bd_dom_sf"/>
</dbReference>
<evidence type="ECO:0000256" key="3">
    <source>
        <dbReference type="ARBA" id="ARBA00023102"/>
    </source>
</evidence>
<dbReference type="PANTHER" id="PTHR48099:SF5">
    <property type="entry name" value="C-1-TETRAHYDROFOLATE SYNTHASE, CYTOPLASMIC"/>
    <property type="match status" value="1"/>
</dbReference>
<sequence length="261" mass="29573">MKILNTNDIKKELITELSTSTIENNLHILAMNPSEEELFYRDYIIKRCREFEIGYFYKEFDLYASKEDIIAYTNSCNNKDGFIILLPFDKFDGISYLKENIKLKDVDAFTYKSMGHAMAGNSNYLPATPKSVVKYLEKNEDLKSKNIVIANRTELIGLPLSTYLMNKGATVTVINSETKNPIDYIKNSHIFISAIGRADYYDKSYFKDGQTIIDVGTSIVNGKIKGDVNYEDLEDLDVKVLTCKKGIGAITTLTLLQGLID</sequence>
<evidence type="ECO:0000313" key="6">
    <source>
        <dbReference type="Proteomes" id="UP000261011"/>
    </source>
</evidence>
<keyword evidence="6" id="KW-1185">Reference proteome</keyword>
<dbReference type="RefSeq" id="WP_117522203.1">
    <property type="nucleotide sequence ID" value="NZ_QVEU01000009.1"/>
</dbReference>
<dbReference type="SUPFAM" id="SSF53223">
    <property type="entry name" value="Aminoacid dehydrogenase-like, N-terminal domain"/>
    <property type="match status" value="1"/>
</dbReference>
<evidence type="ECO:0000259" key="4">
    <source>
        <dbReference type="Pfam" id="PF02882"/>
    </source>
</evidence>
<dbReference type="GO" id="GO:0035999">
    <property type="term" value="P:tetrahydrofolate interconversion"/>
    <property type="evidence" value="ECO:0007669"/>
    <property type="project" value="TreeGrafter"/>
</dbReference>
<proteinExistence type="predicted"/>
<dbReference type="OrthoDB" id="9803580at2"/>
<evidence type="ECO:0000256" key="1">
    <source>
        <dbReference type="ARBA" id="ARBA00012776"/>
    </source>
</evidence>
<dbReference type="GO" id="GO:0004477">
    <property type="term" value="F:methenyltetrahydrofolate cyclohydrolase activity"/>
    <property type="evidence" value="ECO:0007669"/>
    <property type="project" value="UniProtKB-EC"/>
</dbReference>
<dbReference type="InterPro" id="IPR046346">
    <property type="entry name" value="Aminoacid_DH-like_N_sf"/>
</dbReference>
<dbReference type="Gene3D" id="3.40.50.720">
    <property type="entry name" value="NAD(P)-binding Rossmann-like Domain"/>
    <property type="match status" value="1"/>
</dbReference>
<dbReference type="AlphaFoldDB" id="A0A3E2TH37"/>
<name>A0A3E2TH37_9FIRM</name>
<dbReference type="GO" id="GO:0005829">
    <property type="term" value="C:cytosol"/>
    <property type="evidence" value="ECO:0007669"/>
    <property type="project" value="TreeGrafter"/>
</dbReference>
<dbReference type="Proteomes" id="UP000261011">
    <property type="component" value="Unassembled WGS sequence"/>
</dbReference>
<evidence type="ECO:0000313" key="5">
    <source>
        <dbReference type="EMBL" id="RGB74707.1"/>
    </source>
</evidence>
<organism evidence="5 6">
    <name type="scientific">Anaerococcus nagyae</name>
    <dbReference type="NCBI Taxonomy" id="1755241"/>
    <lineage>
        <taxon>Bacteria</taxon>
        <taxon>Bacillati</taxon>
        <taxon>Bacillota</taxon>
        <taxon>Tissierellia</taxon>
        <taxon>Tissierellales</taxon>
        <taxon>Peptoniphilaceae</taxon>
        <taxon>Anaerococcus</taxon>
    </lineage>
</organism>
<keyword evidence="3" id="KW-0368">Histidine biosynthesis</keyword>
<dbReference type="Gene3D" id="3.40.50.10860">
    <property type="entry name" value="Leucine Dehydrogenase, chain A, domain 1"/>
    <property type="match status" value="1"/>
</dbReference>
<keyword evidence="2" id="KW-0028">Amino-acid biosynthesis</keyword>
<dbReference type="InterPro" id="IPR000672">
    <property type="entry name" value="THF_DH/CycHdrlase"/>
</dbReference>
<dbReference type="InterPro" id="IPR020631">
    <property type="entry name" value="THF_DH/CycHdrlase_NAD-bd_dom"/>
</dbReference>
<feature type="domain" description="Tetrahydrofolate dehydrogenase/cyclohydrolase NAD(P)-binding" evidence="4">
    <location>
        <begin position="126"/>
        <end position="259"/>
    </location>
</feature>
<keyword evidence="5" id="KW-0378">Hydrolase</keyword>
<gene>
    <name evidence="5" type="ORF">DXA39_08050</name>
</gene>
<dbReference type="SUPFAM" id="SSF51735">
    <property type="entry name" value="NAD(P)-binding Rossmann-fold domains"/>
    <property type="match status" value="1"/>
</dbReference>
<dbReference type="PANTHER" id="PTHR48099">
    <property type="entry name" value="C-1-TETRAHYDROFOLATE SYNTHASE, CYTOPLASMIC-RELATED"/>
    <property type="match status" value="1"/>
</dbReference>
<dbReference type="GO" id="GO:0000105">
    <property type="term" value="P:L-histidine biosynthetic process"/>
    <property type="evidence" value="ECO:0007669"/>
    <property type="project" value="UniProtKB-KW"/>
</dbReference>
<accession>A0A3E2TH37</accession>
<dbReference type="GO" id="GO:0004488">
    <property type="term" value="F:methylenetetrahydrofolate dehydrogenase (NADP+) activity"/>
    <property type="evidence" value="ECO:0007669"/>
    <property type="project" value="InterPro"/>
</dbReference>
<evidence type="ECO:0000256" key="2">
    <source>
        <dbReference type="ARBA" id="ARBA00022605"/>
    </source>
</evidence>
<comment type="caution">
    <text evidence="5">The sequence shown here is derived from an EMBL/GenBank/DDBJ whole genome shotgun (WGS) entry which is preliminary data.</text>
</comment>
<protein>
    <recommendedName>
        <fullName evidence="1">methenyltetrahydrofolate cyclohydrolase</fullName>
        <ecNumber evidence="1">3.5.4.9</ecNumber>
    </recommendedName>
</protein>
<dbReference type="PRINTS" id="PR00085">
    <property type="entry name" value="THFDHDRGNASE"/>
</dbReference>
<reference evidence="5 6" key="1">
    <citation type="submission" date="2018-08" db="EMBL/GenBank/DDBJ databases">
        <title>A genome reference for cultivated species of the human gut microbiota.</title>
        <authorList>
            <person name="Zou Y."/>
            <person name="Xue W."/>
            <person name="Luo G."/>
        </authorList>
    </citation>
    <scope>NUCLEOTIDE SEQUENCE [LARGE SCALE GENOMIC DNA]</scope>
    <source>
        <strain evidence="5 6">OF01-3</strain>
    </source>
</reference>
<dbReference type="EMBL" id="QVEU01000009">
    <property type="protein sequence ID" value="RGB74707.1"/>
    <property type="molecule type" value="Genomic_DNA"/>
</dbReference>
<dbReference type="Pfam" id="PF02882">
    <property type="entry name" value="THF_DHG_CYH_C"/>
    <property type="match status" value="1"/>
</dbReference>